<dbReference type="EMBL" id="JAVHJO010000002">
    <property type="protein sequence ID" value="KAK6542486.1"/>
    <property type="molecule type" value="Genomic_DNA"/>
</dbReference>
<feature type="region of interest" description="Disordered" evidence="2">
    <location>
        <begin position="635"/>
        <end position="702"/>
    </location>
</feature>
<evidence type="ECO:0000256" key="2">
    <source>
        <dbReference type="SAM" id="MobiDB-lite"/>
    </source>
</evidence>
<keyword evidence="1" id="KW-0175">Coiled coil</keyword>
<dbReference type="AlphaFoldDB" id="A0AAV9XLH6"/>
<reference evidence="3 4" key="1">
    <citation type="submission" date="2019-10" db="EMBL/GenBank/DDBJ databases">
        <authorList>
            <person name="Palmer J.M."/>
        </authorList>
    </citation>
    <scope>NUCLEOTIDE SEQUENCE [LARGE SCALE GENOMIC DNA]</scope>
    <source>
        <strain evidence="3 4">TWF694</strain>
    </source>
</reference>
<feature type="region of interest" description="Disordered" evidence="2">
    <location>
        <begin position="94"/>
        <end position="147"/>
    </location>
</feature>
<comment type="caution">
    <text evidence="3">The sequence shown here is derived from an EMBL/GenBank/DDBJ whole genome shotgun (WGS) entry which is preliminary data.</text>
</comment>
<keyword evidence="4" id="KW-1185">Reference proteome</keyword>
<feature type="compositionally biased region" description="Basic and acidic residues" evidence="2">
    <location>
        <begin position="791"/>
        <end position="801"/>
    </location>
</feature>
<feature type="region of interest" description="Disordered" evidence="2">
    <location>
        <begin position="739"/>
        <end position="958"/>
    </location>
</feature>
<accession>A0AAV9XLH6</accession>
<feature type="compositionally biased region" description="Basic and acidic residues" evidence="2">
    <location>
        <begin position="941"/>
        <end position="952"/>
    </location>
</feature>
<feature type="compositionally biased region" description="Basic and acidic residues" evidence="2">
    <location>
        <begin position="39"/>
        <end position="51"/>
    </location>
</feature>
<feature type="region of interest" description="Disordered" evidence="2">
    <location>
        <begin position="173"/>
        <end position="413"/>
    </location>
</feature>
<sequence length="958" mass="105336">MLALFNRTAAVMARPRKDQATQAPVASQAEPEATVNHHQHGDGHPAGEHRRTNARAPTVPFQMVTRRRGAQQRSSGGSEDHAISQEDLIQAKEEMDTASVPPAASAAPPAANEPEHIGVDPEVAPTAEPDAGEVPRRSSRVVPKKVAPQKPSLIVALHLRPELLKQALESLPAEAPGRQVEDFEPLTPRAKRPKQVSTDQPAQQTPSSVAAPLPADDTTVVVAQSDAPAPPQKRARRPKQAVSYVEDSESPERIPTPEEEDVEPPPKRRRKYTRRVPVATAAPAEDAKTTVSQPAAEASSTVEAVPATMDVVPAPLPAEPVTPATTQPMQIDEVSEERKSPEPQQGGGGEATPGQKKRGRPPKAELIKRALQQQQQEEQQQLDKMNQQHAQLYLPKPPPLAPALPPPPPNSLASQFRAAIPEGLNISDVLNISKHIRDKELKSKKKPIKRAVKRGHRVEHRVTRESCNLRSQRLVVQQRKLDRHLRRANLGLLDQTITQLSTSEEYLSATGPAAPFFNEGERIASEVRQKEIDIANFRKECEEQLADRMKEADNYLSERAFKRSIPESLEKLEEQNQYLSSELWKWAKEHPDEVDAMIESCGESGEDVTVAIQEAAFDERSDIDAVIEKIWNGRGRGPIAHESWDDDDVEMGEAGYSDIRGGDDEEHSNPRDEDEEYTNLQGGSPEPTAAPAEDNEEKKPGVDFVALMEAVNQEVETKKKEKEQEATFEMFIQAAIEQERLKEKSKSPVQAPEEPQASLPEEFEQPSPAPSFRGRMTIPSASPAPSFGGSTDERSSNRVLEESAEPGFALSGPAPPPDVLKPSSLYPEVESRSRFTSNGEPRRWSGSGRFPSIERMERPSFSPLQTTHHHYLPGVSPPPLLSAGSSTHSLPPPSAMSSPGRLLPSPVPSTRFPAAYQAVSQQQQQQRSPSPGFFNQPPQDTRPHDPRFRGDRAQSQGR</sequence>
<name>A0AAV9XLH6_9PEZI</name>
<organism evidence="3 4">
    <name type="scientific">Orbilia ellipsospora</name>
    <dbReference type="NCBI Taxonomy" id="2528407"/>
    <lineage>
        <taxon>Eukaryota</taxon>
        <taxon>Fungi</taxon>
        <taxon>Dikarya</taxon>
        <taxon>Ascomycota</taxon>
        <taxon>Pezizomycotina</taxon>
        <taxon>Orbiliomycetes</taxon>
        <taxon>Orbiliales</taxon>
        <taxon>Orbiliaceae</taxon>
        <taxon>Orbilia</taxon>
    </lineage>
</organism>
<evidence type="ECO:0000313" key="4">
    <source>
        <dbReference type="Proteomes" id="UP001365542"/>
    </source>
</evidence>
<feature type="region of interest" description="Disordered" evidence="2">
    <location>
        <begin position="13"/>
        <end position="58"/>
    </location>
</feature>
<feature type="compositionally biased region" description="Low complexity" evidence="2">
    <location>
        <begin position="98"/>
        <end position="110"/>
    </location>
</feature>
<feature type="compositionally biased region" description="Low complexity" evidence="2">
    <location>
        <begin position="913"/>
        <end position="931"/>
    </location>
</feature>
<proteinExistence type="predicted"/>
<feature type="compositionally biased region" description="Pro residues" evidence="2">
    <location>
        <begin position="395"/>
        <end position="410"/>
    </location>
</feature>
<evidence type="ECO:0000256" key="1">
    <source>
        <dbReference type="SAM" id="Coils"/>
    </source>
</evidence>
<feature type="coiled-coil region" evidence="1">
    <location>
        <begin position="527"/>
        <end position="589"/>
    </location>
</feature>
<feature type="compositionally biased region" description="Polar residues" evidence="2">
    <location>
        <begin position="289"/>
        <end position="302"/>
    </location>
</feature>
<gene>
    <name evidence="3" type="ORF">TWF694_006439</name>
</gene>
<evidence type="ECO:0000313" key="3">
    <source>
        <dbReference type="EMBL" id="KAK6542486.1"/>
    </source>
</evidence>
<protein>
    <submittedName>
        <fullName evidence="3">Uncharacterized protein</fullName>
    </submittedName>
</protein>
<feature type="compositionally biased region" description="Polar residues" evidence="2">
    <location>
        <begin position="195"/>
        <end position="208"/>
    </location>
</feature>
<dbReference type="Proteomes" id="UP001365542">
    <property type="component" value="Unassembled WGS sequence"/>
</dbReference>